<dbReference type="STRING" id="1220188.A0A4S3JKD1"/>
<evidence type="ECO:0000259" key="2">
    <source>
        <dbReference type="Pfam" id="PF07727"/>
    </source>
</evidence>
<feature type="region of interest" description="Disordered" evidence="1">
    <location>
        <begin position="1"/>
        <end position="99"/>
    </location>
</feature>
<organism evidence="3 4">
    <name type="scientific">Aspergillus tanneri</name>
    <dbReference type="NCBI Taxonomy" id="1220188"/>
    <lineage>
        <taxon>Eukaryota</taxon>
        <taxon>Fungi</taxon>
        <taxon>Dikarya</taxon>
        <taxon>Ascomycota</taxon>
        <taxon>Pezizomycotina</taxon>
        <taxon>Eurotiomycetes</taxon>
        <taxon>Eurotiomycetidae</taxon>
        <taxon>Eurotiales</taxon>
        <taxon>Aspergillaceae</taxon>
        <taxon>Aspergillus</taxon>
        <taxon>Aspergillus subgen. Circumdati</taxon>
    </lineage>
</organism>
<dbReference type="AlphaFoldDB" id="A0A4S3JKD1"/>
<accession>A0A4S3JKD1</accession>
<reference evidence="3 4" key="1">
    <citation type="submission" date="2019-03" db="EMBL/GenBank/DDBJ databases">
        <title>The genome sequence of a newly discovered highly antifungal drug resistant Aspergillus species, Aspergillus tanneri NIH 1004.</title>
        <authorList>
            <person name="Mounaud S."/>
            <person name="Singh I."/>
            <person name="Joardar V."/>
            <person name="Pakala S."/>
            <person name="Pakala S."/>
            <person name="Venepally P."/>
            <person name="Hoover J."/>
            <person name="Nierman W."/>
            <person name="Chung J."/>
            <person name="Losada L."/>
        </authorList>
    </citation>
    <scope>NUCLEOTIDE SEQUENCE [LARGE SCALE GENOMIC DNA]</scope>
    <source>
        <strain evidence="3 4">NIH1004</strain>
    </source>
</reference>
<name>A0A4S3JKD1_9EURO</name>
<protein>
    <recommendedName>
        <fullName evidence="2">Reverse transcriptase Ty1/copia-type domain-containing protein</fullName>
    </recommendedName>
</protein>
<dbReference type="InterPro" id="IPR043502">
    <property type="entry name" value="DNA/RNA_pol_sf"/>
</dbReference>
<evidence type="ECO:0000256" key="1">
    <source>
        <dbReference type="SAM" id="MobiDB-lite"/>
    </source>
</evidence>
<feature type="domain" description="Reverse transcriptase Ty1/copia-type" evidence="2">
    <location>
        <begin position="164"/>
        <end position="386"/>
    </location>
</feature>
<dbReference type="EMBL" id="SOSA01000137">
    <property type="protein sequence ID" value="THC95892.1"/>
    <property type="molecule type" value="Genomic_DNA"/>
</dbReference>
<dbReference type="VEuPathDB" id="FungiDB:EYZ11_004623"/>
<sequence>MWEPDETAHLRQWLLPQGGVRRDDSRVLTQSSDEDSQRQASSQSSDDDSQPPVAEQGDRTLSPTRSDDSFGPFSDALQDIFQGNGSPPGSDQQQDDAQQGQVLGEWQRYPELQLDRPVHAVRQEALEHHPELKIRVPQATLDASDDSEEELAAMLDEVNSLNQNKTWELVDPPKDRRILSGKWVFKLKQGPHGEVIRHKSRWVVRGFTQEEGIYYNEAFASVVKPMSYKALFAIGAALDLEIEQMDVKTAFLYGNIDHEIYVEQPHHMTDGTSRVCKLRKALYGLKQAPRIWYQTLTNFLRNLGFELINADLSIFVRSNMYIAVHVNNLLIVGPSIAEIKKIKRSLRNRFQMPDLGPCGYYLGMSIQRDRQNRILCLSQEAYINKVGY</sequence>
<dbReference type="SUPFAM" id="SSF56672">
    <property type="entry name" value="DNA/RNA polymerases"/>
    <property type="match status" value="1"/>
</dbReference>
<dbReference type="InterPro" id="IPR013103">
    <property type="entry name" value="RVT_2"/>
</dbReference>
<feature type="compositionally biased region" description="Low complexity" evidence="1">
    <location>
        <begin position="85"/>
        <end position="99"/>
    </location>
</feature>
<evidence type="ECO:0000313" key="3">
    <source>
        <dbReference type="EMBL" id="THC95892.1"/>
    </source>
</evidence>
<dbReference type="Proteomes" id="UP000308092">
    <property type="component" value="Unassembled WGS sequence"/>
</dbReference>
<keyword evidence="4" id="KW-1185">Reference proteome</keyword>
<dbReference type="Pfam" id="PF07727">
    <property type="entry name" value="RVT_2"/>
    <property type="match status" value="1"/>
</dbReference>
<proteinExistence type="predicted"/>
<gene>
    <name evidence="3" type="ORF">EYZ11_004623</name>
</gene>
<comment type="caution">
    <text evidence="3">The sequence shown here is derived from an EMBL/GenBank/DDBJ whole genome shotgun (WGS) entry which is preliminary data.</text>
</comment>
<evidence type="ECO:0000313" key="4">
    <source>
        <dbReference type="Proteomes" id="UP000308092"/>
    </source>
</evidence>